<proteinExistence type="predicted"/>
<reference evidence="1 2" key="1">
    <citation type="submission" date="2019-11" db="EMBL/GenBank/DDBJ databases">
        <title>Comparative genomics of hydrocarbon-degrading Desulfosarcina strains.</title>
        <authorList>
            <person name="Watanabe M."/>
            <person name="Kojima H."/>
            <person name="Fukui M."/>
        </authorList>
    </citation>
    <scope>NUCLEOTIDE SEQUENCE [LARGE SCALE GENOMIC DNA]</scope>
    <source>
        <strain evidence="1 2">28bB2T</strain>
    </source>
</reference>
<dbReference type="SUPFAM" id="SSF102198">
    <property type="entry name" value="Putative cyclase"/>
    <property type="match status" value="1"/>
</dbReference>
<dbReference type="InterPro" id="IPR007325">
    <property type="entry name" value="KFase/CYL"/>
</dbReference>
<dbReference type="PANTHER" id="PTHR31118:SF12">
    <property type="entry name" value="CYCLASE-LIKE PROTEIN 2"/>
    <property type="match status" value="1"/>
</dbReference>
<accession>A0A5K7ZPM4</accession>
<dbReference type="Gene3D" id="3.50.30.50">
    <property type="entry name" value="Putative cyclase"/>
    <property type="match status" value="1"/>
</dbReference>
<evidence type="ECO:0000313" key="2">
    <source>
        <dbReference type="Proteomes" id="UP000425960"/>
    </source>
</evidence>
<gene>
    <name evidence="1" type="ORF">DSCO28_31830</name>
</gene>
<name>A0A5K7ZPM4_9BACT</name>
<sequence>MRIVDLSHVLEAQMPLFPGTEPPRFADSARIDTDGYREKRITFSVHTGTHLDVPAHILAAGETLDQLPVETFCGSAFILDRSRTEDGPIQPADLAVHEKAILGSDYLILNTGWSRYWGDARYFSDFPVVSLAAADWLAHAGLKGVGLDTLSADPLDAPGLPVHHRLLAAGMVIVENLTNLTAIPADRFLFSCLPLNIKDGDGSPVRAVAILP</sequence>
<dbReference type="KEGG" id="dov:DSCO28_31830"/>
<dbReference type="GO" id="GO:0004061">
    <property type="term" value="F:arylformamidase activity"/>
    <property type="evidence" value="ECO:0007669"/>
    <property type="project" value="InterPro"/>
</dbReference>
<protein>
    <submittedName>
        <fullName evidence="1">Cyclase</fullName>
    </submittedName>
</protein>
<dbReference type="EMBL" id="AP021876">
    <property type="protein sequence ID" value="BBO82617.1"/>
    <property type="molecule type" value="Genomic_DNA"/>
</dbReference>
<dbReference type="GO" id="GO:0019441">
    <property type="term" value="P:L-tryptophan catabolic process to kynurenine"/>
    <property type="evidence" value="ECO:0007669"/>
    <property type="project" value="InterPro"/>
</dbReference>
<dbReference type="AlphaFoldDB" id="A0A5K7ZPM4"/>
<organism evidence="1 2">
    <name type="scientific">Desulfosarcina ovata subsp. sediminis</name>
    <dbReference type="NCBI Taxonomy" id="885957"/>
    <lineage>
        <taxon>Bacteria</taxon>
        <taxon>Pseudomonadati</taxon>
        <taxon>Thermodesulfobacteriota</taxon>
        <taxon>Desulfobacteria</taxon>
        <taxon>Desulfobacterales</taxon>
        <taxon>Desulfosarcinaceae</taxon>
        <taxon>Desulfosarcina</taxon>
    </lineage>
</organism>
<dbReference type="Proteomes" id="UP000425960">
    <property type="component" value="Chromosome"/>
</dbReference>
<dbReference type="RefSeq" id="WP_173179485.1">
    <property type="nucleotide sequence ID" value="NZ_AP021876.1"/>
</dbReference>
<dbReference type="PANTHER" id="PTHR31118">
    <property type="entry name" value="CYCLASE-LIKE PROTEIN 2"/>
    <property type="match status" value="1"/>
</dbReference>
<evidence type="ECO:0000313" key="1">
    <source>
        <dbReference type="EMBL" id="BBO82617.1"/>
    </source>
</evidence>
<dbReference type="InterPro" id="IPR037175">
    <property type="entry name" value="KFase_sf"/>
</dbReference>
<dbReference type="Pfam" id="PF04199">
    <property type="entry name" value="Cyclase"/>
    <property type="match status" value="1"/>
</dbReference>